<proteinExistence type="predicted"/>
<keyword evidence="2" id="KW-1185">Reference proteome</keyword>
<name>A0ACC0WUH2_9STRA</name>
<evidence type="ECO:0000313" key="1">
    <source>
        <dbReference type="EMBL" id="KAI9922524.1"/>
    </source>
</evidence>
<gene>
    <name evidence="1" type="ORF">PsorP6_000643</name>
</gene>
<reference evidence="1 2" key="1">
    <citation type="journal article" date="2022" name="bioRxiv">
        <title>The genome of the oomycete Peronosclerospora sorghi, a cosmopolitan pathogen of maize and sorghum, is inflated with dispersed pseudogenes.</title>
        <authorList>
            <person name="Fletcher K."/>
            <person name="Martin F."/>
            <person name="Isakeit T."/>
            <person name="Cavanaugh K."/>
            <person name="Magill C."/>
            <person name="Michelmore R."/>
        </authorList>
    </citation>
    <scope>NUCLEOTIDE SEQUENCE [LARGE SCALE GENOMIC DNA]</scope>
    <source>
        <strain evidence="1">P6</strain>
    </source>
</reference>
<dbReference type="EMBL" id="CM047580">
    <property type="protein sequence ID" value="KAI9922524.1"/>
    <property type="molecule type" value="Genomic_DNA"/>
</dbReference>
<evidence type="ECO:0000313" key="2">
    <source>
        <dbReference type="Proteomes" id="UP001163321"/>
    </source>
</evidence>
<organism evidence="1 2">
    <name type="scientific">Peronosclerospora sorghi</name>
    <dbReference type="NCBI Taxonomy" id="230839"/>
    <lineage>
        <taxon>Eukaryota</taxon>
        <taxon>Sar</taxon>
        <taxon>Stramenopiles</taxon>
        <taxon>Oomycota</taxon>
        <taxon>Peronosporomycetes</taxon>
        <taxon>Peronosporales</taxon>
        <taxon>Peronosporaceae</taxon>
        <taxon>Peronosclerospora</taxon>
    </lineage>
</organism>
<dbReference type="Proteomes" id="UP001163321">
    <property type="component" value="Chromosome 1"/>
</dbReference>
<protein>
    <submittedName>
        <fullName evidence="1">Uncharacterized protein</fullName>
    </submittedName>
</protein>
<accession>A0ACC0WUH2</accession>
<sequence length="112" mass="12789">MKSFAAIIGLYISSSSVIGLTWFQLNGAFFYQTRRRTRGQKSRCTLVIRLLADNSTFPPLYTKLSRSDLRKEPSAFSGVNKVVPVDYPKCDFFFDMPINRRKLAMKTDVHTG</sequence>
<comment type="caution">
    <text evidence="1">The sequence shown here is derived from an EMBL/GenBank/DDBJ whole genome shotgun (WGS) entry which is preliminary data.</text>
</comment>